<dbReference type="SMART" id="SM00733">
    <property type="entry name" value="Mterf"/>
    <property type="match status" value="2"/>
</dbReference>
<organism evidence="4 5">
    <name type="scientific">Escallonia herrerae</name>
    <dbReference type="NCBI Taxonomy" id="1293975"/>
    <lineage>
        <taxon>Eukaryota</taxon>
        <taxon>Viridiplantae</taxon>
        <taxon>Streptophyta</taxon>
        <taxon>Embryophyta</taxon>
        <taxon>Tracheophyta</taxon>
        <taxon>Spermatophyta</taxon>
        <taxon>Magnoliopsida</taxon>
        <taxon>eudicotyledons</taxon>
        <taxon>Gunneridae</taxon>
        <taxon>Pentapetalae</taxon>
        <taxon>asterids</taxon>
        <taxon>campanulids</taxon>
        <taxon>Escalloniales</taxon>
        <taxon>Escalloniaceae</taxon>
        <taxon>Escallonia</taxon>
    </lineage>
</organism>
<dbReference type="GO" id="GO:0003676">
    <property type="term" value="F:nucleic acid binding"/>
    <property type="evidence" value="ECO:0007669"/>
    <property type="project" value="InterPro"/>
</dbReference>
<comment type="similarity">
    <text evidence="1">Belongs to the mTERF family.</text>
</comment>
<dbReference type="InterPro" id="IPR003690">
    <property type="entry name" value="MTERF"/>
</dbReference>
<keyword evidence="2" id="KW-0805">Transcription regulation</keyword>
<dbReference type="Proteomes" id="UP001188597">
    <property type="component" value="Unassembled WGS sequence"/>
</dbReference>
<dbReference type="InterPro" id="IPR038538">
    <property type="entry name" value="MTERF_sf"/>
</dbReference>
<comment type="caution">
    <text evidence="4">The sequence shown here is derived from an EMBL/GenBank/DDBJ whole genome shotgun (WGS) entry which is preliminary data.</text>
</comment>
<name>A0AA88WT35_9ASTE</name>
<dbReference type="PANTHER" id="PTHR13068">
    <property type="entry name" value="CGI-12 PROTEIN-RELATED"/>
    <property type="match status" value="1"/>
</dbReference>
<protein>
    <submittedName>
        <fullName evidence="4">Uncharacterized protein</fullName>
    </submittedName>
</protein>
<dbReference type="GO" id="GO:0006353">
    <property type="term" value="P:DNA-templated transcription termination"/>
    <property type="evidence" value="ECO:0007669"/>
    <property type="project" value="UniProtKB-KW"/>
</dbReference>
<evidence type="ECO:0000313" key="4">
    <source>
        <dbReference type="EMBL" id="KAK3033462.1"/>
    </source>
</evidence>
<proteinExistence type="inferred from homology"/>
<sequence length="210" mass="23844">MEIKLITIRMEPFQLSGFLDRFGRAVNEAMGMGFDATTRKFVLTFDSAFEVQPILMLLSEKKIRDMMDFFVNKIGLKASDVARCPNVVLTSLEKRIIPRYSVLQGLMSKGLIKENFNMVWVFNMTKKRFEISFVTNYKNVAPEVMKAYEDQVRGSGVELWASVFSLSGLHWFMQMGIIDYCGNGLYIHGESKLKGLEAVDFVASSVVMGD</sequence>
<accession>A0AA88WT35</accession>
<evidence type="ECO:0000256" key="1">
    <source>
        <dbReference type="ARBA" id="ARBA00007692"/>
    </source>
</evidence>
<evidence type="ECO:0000256" key="3">
    <source>
        <dbReference type="ARBA" id="ARBA00022946"/>
    </source>
</evidence>
<keyword evidence="3" id="KW-0809">Transit peptide</keyword>
<evidence type="ECO:0000256" key="2">
    <source>
        <dbReference type="ARBA" id="ARBA00022472"/>
    </source>
</evidence>
<dbReference type="AlphaFoldDB" id="A0AA88WT35"/>
<gene>
    <name evidence="4" type="ORF">RJ639_033066</name>
</gene>
<evidence type="ECO:0000313" key="5">
    <source>
        <dbReference type="Proteomes" id="UP001188597"/>
    </source>
</evidence>
<dbReference type="Gene3D" id="1.25.70.10">
    <property type="entry name" value="Transcription termination factor 3, mitochondrial"/>
    <property type="match status" value="1"/>
</dbReference>
<keyword evidence="2" id="KW-0804">Transcription</keyword>
<keyword evidence="5" id="KW-1185">Reference proteome</keyword>
<dbReference type="EMBL" id="JAVXUP010000233">
    <property type="protein sequence ID" value="KAK3033462.1"/>
    <property type="molecule type" value="Genomic_DNA"/>
</dbReference>
<reference evidence="4" key="1">
    <citation type="submission" date="2022-12" db="EMBL/GenBank/DDBJ databases">
        <title>Draft genome assemblies for two species of Escallonia (Escalloniales).</title>
        <authorList>
            <person name="Chanderbali A."/>
            <person name="Dervinis C."/>
            <person name="Anghel I."/>
            <person name="Soltis D."/>
            <person name="Soltis P."/>
            <person name="Zapata F."/>
        </authorList>
    </citation>
    <scope>NUCLEOTIDE SEQUENCE</scope>
    <source>
        <strain evidence="4">UCBG64.0493</strain>
        <tissue evidence="4">Leaf</tissue>
    </source>
</reference>
<dbReference type="PANTHER" id="PTHR13068:SF236">
    <property type="entry name" value="OS02G0749800 PROTEIN"/>
    <property type="match status" value="1"/>
</dbReference>
<dbReference type="Pfam" id="PF02536">
    <property type="entry name" value="mTERF"/>
    <property type="match status" value="1"/>
</dbReference>
<keyword evidence="2" id="KW-0806">Transcription termination</keyword>